<feature type="binding site" evidence="4">
    <location>
        <position position="287"/>
    </location>
    <ligand>
        <name>S-adenosyl-L-methionine</name>
        <dbReference type="ChEBI" id="CHEBI:59789"/>
    </ligand>
</feature>
<dbReference type="PANTHER" id="PTHR11061">
    <property type="entry name" value="RNA M5U METHYLTRANSFERASE"/>
    <property type="match status" value="1"/>
</dbReference>
<dbReference type="CDD" id="cd02440">
    <property type="entry name" value="AdoMet_MTases"/>
    <property type="match status" value="1"/>
</dbReference>
<dbReference type="RefSeq" id="WP_087988686.1">
    <property type="nucleotide sequence ID" value="NZ_NFHM01000002.1"/>
</dbReference>
<dbReference type="NCBIfam" id="TIGR00479">
    <property type="entry name" value="rumA"/>
    <property type="match status" value="1"/>
</dbReference>
<dbReference type="EMBL" id="NFHM01000002">
    <property type="protein sequence ID" value="OUN45308.1"/>
    <property type="molecule type" value="Genomic_DNA"/>
</dbReference>
<accession>A0A1Y3UDS8</accession>
<feature type="binding site" evidence="4">
    <location>
        <position position="338"/>
    </location>
    <ligand>
        <name>S-adenosyl-L-methionine</name>
        <dbReference type="ChEBI" id="CHEBI:59789"/>
    </ligand>
</feature>
<dbReference type="PROSITE" id="PS50926">
    <property type="entry name" value="TRAM"/>
    <property type="match status" value="1"/>
</dbReference>
<dbReference type="PROSITE" id="PS51687">
    <property type="entry name" value="SAM_MT_RNA_M5U"/>
    <property type="match status" value="1"/>
</dbReference>
<evidence type="ECO:0000256" key="5">
    <source>
        <dbReference type="PROSITE-ProRule" id="PRU10015"/>
    </source>
</evidence>
<comment type="caution">
    <text evidence="7">The sequence shown here is derived from an EMBL/GenBank/DDBJ whole genome shotgun (WGS) entry which is preliminary data.</text>
</comment>
<protein>
    <submittedName>
        <fullName evidence="7">23S rRNA (Uracil(1939)-C(5))-methyltransferase RlmD</fullName>
    </submittedName>
</protein>
<sequence length="457" mass="50932">MKKKDIITVKIDGVRFPNKAYGFVEGEKVIVKNGVPGQTVSVQVIKKRGGNVEARLLEVVERSELERQEGCCSHYEICGGCTYQTMKRQAELDMKEQQVKTLLEDAGIHVESWEGITPSPLETGYRNKCEFSFGDEVKDGPLALGMRKKMSHYEVVTLKDCNIVDADFVTIVQGALVFFQERNVAFYHRMRHDGSLRHLVVRKGKATGEILVHLVTTSEVPFSLEEFKNMILALPLQGEICGVLHSVNDGVADVVRSDEMTVLYGRDFFMEKLFDLEFKVSAYSFFQTNTEGAEQLYSIVREFAGDVENKMVFDLYCGTGTIGQIMARAGSKKVMGIELVEEAVVAANENAARNGLTNCTFLAGDVLKMVDELTDKPDVIIVDPPREGIHPKAIGKIIDFGAPEIVYVSCKPTSLARDLQEFQAAGYEVKRVRLMDMFPRTVHVETVVLMTRCGGQA</sequence>
<gene>
    <name evidence="7" type="ORF">B5G26_03310</name>
</gene>
<dbReference type="Proteomes" id="UP000195455">
    <property type="component" value="Unassembled WGS sequence"/>
</dbReference>
<proteinExistence type="inferred from homology"/>
<evidence type="ECO:0000256" key="2">
    <source>
        <dbReference type="ARBA" id="ARBA00022679"/>
    </source>
</evidence>
<feature type="binding site" evidence="4">
    <location>
        <position position="316"/>
    </location>
    <ligand>
        <name>S-adenosyl-L-methionine</name>
        <dbReference type="ChEBI" id="CHEBI:59789"/>
    </ligand>
</feature>
<evidence type="ECO:0000256" key="3">
    <source>
        <dbReference type="ARBA" id="ARBA00022691"/>
    </source>
</evidence>
<dbReference type="SUPFAM" id="SSF53335">
    <property type="entry name" value="S-adenosyl-L-methionine-dependent methyltransferases"/>
    <property type="match status" value="1"/>
</dbReference>
<feature type="active site" evidence="5">
    <location>
        <position position="410"/>
    </location>
</feature>
<feature type="binding site" evidence="4">
    <location>
        <position position="383"/>
    </location>
    <ligand>
        <name>S-adenosyl-L-methionine</name>
        <dbReference type="ChEBI" id="CHEBI:59789"/>
    </ligand>
</feature>
<dbReference type="InterPro" id="IPR030390">
    <property type="entry name" value="MeTrfase_TrmA_AS"/>
</dbReference>
<keyword evidence="2 4" id="KW-0808">Transferase</keyword>
<name>A0A1Y3UDS8_9FIRM</name>
<dbReference type="AlphaFoldDB" id="A0A1Y3UDS8"/>
<dbReference type="Gene3D" id="2.40.50.1070">
    <property type="match status" value="1"/>
</dbReference>
<dbReference type="PANTHER" id="PTHR11061:SF30">
    <property type="entry name" value="TRNA (URACIL(54)-C(5))-METHYLTRANSFERASE"/>
    <property type="match status" value="1"/>
</dbReference>
<feature type="domain" description="TRAM" evidence="6">
    <location>
        <begin position="1"/>
        <end position="58"/>
    </location>
</feature>
<evidence type="ECO:0000313" key="7">
    <source>
        <dbReference type="EMBL" id="OUN45308.1"/>
    </source>
</evidence>
<dbReference type="InterPro" id="IPR012340">
    <property type="entry name" value="NA-bd_OB-fold"/>
</dbReference>
<dbReference type="FunFam" id="3.40.50.150:FF:000009">
    <property type="entry name" value="23S rRNA (Uracil(1939)-C(5))-methyltransferase RlmD"/>
    <property type="match status" value="1"/>
</dbReference>
<dbReference type="PROSITE" id="PS01230">
    <property type="entry name" value="TRMA_1"/>
    <property type="match status" value="1"/>
</dbReference>
<dbReference type="GO" id="GO:0070041">
    <property type="term" value="F:rRNA (uridine-C5-)-methyltransferase activity"/>
    <property type="evidence" value="ECO:0007669"/>
    <property type="project" value="TreeGrafter"/>
</dbReference>
<comment type="similarity">
    <text evidence="4">Belongs to the class I-like SAM-binding methyltransferase superfamily. RNA M5U methyltransferase family.</text>
</comment>
<dbReference type="SUPFAM" id="SSF50249">
    <property type="entry name" value="Nucleic acid-binding proteins"/>
    <property type="match status" value="1"/>
</dbReference>
<organism evidence="7 8">
    <name type="scientific">Anaerotignum lactatifermentans</name>
    <dbReference type="NCBI Taxonomy" id="160404"/>
    <lineage>
        <taxon>Bacteria</taxon>
        <taxon>Bacillati</taxon>
        <taxon>Bacillota</taxon>
        <taxon>Clostridia</taxon>
        <taxon>Lachnospirales</taxon>
        <taxon>Anaerotignaceae</taxon>
        <taxon>Anaerotignum</taxon>
    </lineage>
</organism>
<evidence type="ECO:0000256" key="4">
    <source>
        <dbReference type="PROSITE-ProRule" id="PRU01024"/>
    </source>
</evidence>
<feature type="active site" description="Nucleophile" evidence="4">
    <location>
        <position position="410"/>
    </location>
</feature>
<keyword evidence="1 4" id="KW-0489">Methyltransferase</keyword>
<evidence type="ECO:0000256" key="1">
    <source>
        <dbReference type="ARBA" id="ARBA00022603"/>
    </source>
</evidence>
<evidence type="ECO:0000259" key="6">
    <source>
        <dbReference type="PROSITE" id="PS50926"/>
    </source>
</evidence>
<evidence type="ECO:0000313" key="8">
    <source>
        <dbReference type="Proteomes" id="UP000195455"/>
    </source>
</evidence>
<dbReference type="Gene3D" id="3.40.50.150">
    <property type="entry name" value="Vaccinia Virus protein VP39"/>
    <property type="match status" value="1"/>
</dbReference>
<keyword evidence="3 4" id="KW-0949">S-adenosyl-L-methionine</keyword>
<dbReference type="Pfam" id="PF05958">
    <property type="entry name" value="tRNA_U5-meth_tr"/>
    <property type="match status" value="1"/>
</dbReference>
<dbReference type="InterPro" id="IPR002792">
    <property type="entry name" value="TRAM_dom"/>
</dbReference>
<dbReference type="InterPro" id="IPR029063">
    <property type="entry name" value="SAM-dependent_MTases_sf"/>
</dbReference>
<dbReference type="InterPro" id="IPR010280">
    <property type="entry name" value="U5_MeTrfase_fam"/>
</dbReference>
<dbReference type="GO" id="GO:0070475">
    <property type="term" value="P:rRNA base methylation"/>
    <property type="evidence" value="ECO:0007669"/>
    <property type="project" value="TreeGrafter"/>
</dbReference>
<dbReference type="Gene3D" id="2.40.50.140">
    <property type="entry name" value="Nucleic acid-binding proteins"/>
    <property type="match status" value="1"/>
</dbReference>
<reference evidence="8" key="1">
    <citation type="submission" date="2017-04" db="EMBL/GenBank/DDBJ databases">
        <title>Function of individual gut microbiota members based on whole genome sequencing of pure cultures obtained from chicken caecum.</title>
        <authorList>
            <person name="Medvecky M."/>
            <person name="Cejkova D."/>
            <person name="Polansky O."/>
            <person name="Karasova D."/>
            <person name="Kubasova T."/>
            <person name="Cizek A."/>
            <person name="Rychlik I."/>
        </authorList>
    </citation>
    <scope>NUCLEOTIDE SEQUENCE [LARGE SCALE GENOMIC DNA]</scope>
    <source>
        <strain evidence="8">An75</strain>
    </source>
</reference>